<comment type="catalytic activity">
    <reaction evidence="4">
        <text>O-phospho-L-tyrosyl-[protein] + H2O = L-tyrosyl-[protein] + phosphate</text>
        <dbReference type="Rhea" id="RHEA:10684"/>
        <dbReference type="Rhea" id="RHEA-COMP:10136"/>
        <dbReference type="Rhea" id="RHEA-COMP:20101"/>
        <dbReference type="ChEBI" id="CHEBI:15377"/>
        <dbReference type="ChEBI" id="CHEBI:43474"/>
        <dbReference type="ChEBI" id="CHEBI:46858"/>
        <dbReference type="ChEBI" id="CHEBI:61978"/>
        <dbReference type="EC" id="3.1.3.48"/>
    </reaction>
</comment>
<evidence type="ECO:0000256" key="3">
    <source>
        <dbReference type="ARBA" id="ARBA00022801"/>
    </source>
</evidence>
<dbReference type="RefSeq" id="WP_162329963.1">
    <property type="nucleotide sequence ID" value="NZ_CP048113.1"/>
</dbReference>
<dbReference type="InterPro" id="IPR016195">
    <property type="entry name" value="Pol/histidinol_Pase-like"/>
</dbReference>
<keyword evidence="3" id="KW-0378">Hydrolase</keyword>
<dbReference type="KEGG" id="chih:GWR21_01200"/>
<dbReference type="Pfam" id="PF19567">
    <property type="entry name" value="CpsB_CapC"/>
    <property type="match status" value="1"/>
</dbReference>
<dbReference type="GO" id="GO:0004725">
    <property type="term" value="F:protein tyrosine phosphatase activity"/>
    <property type="evidence" value="ECO:0007669"/>
    <property type="project" value="UniProtKB-EC"/>
</dbReference>
<evidence type="ECO:0000313" key="6">
    <source>
        <dbReference type="Proteomes" id="UP000476411"/>
    </source>
</evidence>
<reference evidence="5 6" key="1">
    <citation type="submission" date="2020-01" db="EMBL/GenBank/DDBJ databases">
        <title>Complete genome sequence of Chitinophaga sp. H33E-04 isolated from quinoa roots.</title>
        <authorList>
            <person name="Weon H.-Y."/>
            <person name="Lee S.A."/>
        </authorList>
    </citation>
    <scope>NUCLEOTIDE SEQUENCE [LARGE SCALE GENOMIC DNA]</scope>
    <source>
        <strain evidence="5 6">H33E-04</strain>
    </source>
</reference>
<dbReference type="PANTHER" id="PTHR39181:SF1">
    <property type="entry name" value="TYROSINE-PROTEIN PHOSPHATASE YWQE"/>
    <property type="match status" value="1"/>
</dbReference>
<dbReference type="GO" id="GO:0030145">
    <property type="term" value="F:manganese ion binding"/>
    <property type="evidence" value="ECO:0007669"/>
    <property type="project" value="InterPro"/>
</dbReference>
<evidence type="ECO:0000313" key="5">
    <source>
        <dbReference type="EMBL" id="QHS58258.1"/>
    </source>
</evidence>
<name>A0A6B9Z7P1_9BACT</name>
<protein>
    <recommendedName>
        <fullName evidence="2">protein-tyrosine-phosphatase</fullName>
        <ecNumber evidence="2">3.1.3.48</ecNumber>
    </recommendedName>
</protein>
<dbReference type="AlphaFoldDB" id="A0A6B9Z7P1"/>
<dbReference type="Proteomes" id="UP000476411">
    <property type="component" value="Chromosome"/>
</dbReference>
<dbReference type="EC" id="3.1.3.48" evidence="2"/>
<dbReference type="PANTHER" id="PTHR39181">
    <property type="entry name" value="TYROSINE-PROTEIN PHOSPHATASE YWQE"/>
    <property type="match status" value="1"/>
</dbReference>
<organism evidence="5 6">
    <name type="scientific">Chitinophaga agri</name>
    <dbReference type="NCBI Taxonomy" id="2703787"/>
    <lineage>
        <taxon>Bacteria</taxon>
        <taxon>Pseudomonadati</taxon>
        <taxon>Bacteroidota</taxon>
        <taxon>Chitinophagia</taxon>
        <taxon>Chitinophagales</taxon>
        <taxon>Chitinophagaceae</taxon>
        <taxon>Chitinophaga</taxon>
    </lineage>
</organism>
<evidence type="ECO:0000256" key="2">
    <source>
        <dbReference type="ARBA" id="ARBA00013064"/>
    </source>
</evidence>
<dbReference type="Gene3D" id="3.20.20.140">
    <property type="entry name" value="Metal-dependent hydrolases"/>
    <property type="match status" value="1"/>
</dbReference>
<keyword evidence="6" id="KW-1185">Reference proteome</keyword>
<dbReference type="InterPro" id="IPR016667">
    <property type="entry name" value="Caps_polysacc_synth_CpsB/CapC"/>
</dbReference>
<dbReference type="SUPFAM" id="SSF89550">
    <property type="entry name" value="PHP domain-like"/>
    <property type="match status" value="1"/>
</dbReference>
<accession>A0A6B9Z7P1</accession>
<sequence length="256" mass="29618">MMFFFRKKSDTNNTHIPFLAGIETDIHSHLVPAIDDGVQEVETAVHFIETLHELGIQKVITTPHIIIDRYPNSAETISAPFQSVKEALLAKGSTVSYHHAAEYYMDEYFEELMKSSRLLTLNGELLLVEISFMCAPPQLHQWLFDLSAQGYRPILAHPERYNYYHQQTDEYRTFKQRGCYLQVNLLSLAGYYGRHIQKAAEWLIEQQLVDFIGTDLHHEKHLQAIRAIAKDKKLVKLLENYPFKNKTLTTAAQVIK</sequence>
<comment type="similarity">
    <text evidence="1">Belongs to the metallo-dependent hydrolases superfamily. CpsB/CapC family.</text>
</comment>
<evidence type="ECO:0000256" key="4">
    <source>
        <dbReference type="ARBA" id="ARBA00051722"/>
    </source>
</evidence>
<proteinExistence type="inferred from homology"/>
<evidence type="ECO:0000256" key="1">
    <source>
        <dbReference type="ARBA" id="ARBA00005750"/>
    </source>
</evidence>
<gene>
    <name evidence="5" type="ORF">GWR21_01200</name>
</gene>
<dbReference type="EMBL" id="CP048113">
    <property type="protein sequence ID" value="QHS58258.1"/>
    <property type="molecule type" value="Genomic_DNA"/>
</dbReference>